<evidence type="ECO:0000313" key="2">
    <source>
        <dbReference type="Proteomes" id="UP000054477"/>
    </source>
</evidence>
<evidence type="ECO:0000313" key="1">
    <source>
        <dbReference type="EMBL" id="KIJ89882.1"/>
    </source>
</evidence>
<proteinExistence type="predicted"/>
<dbReference type="AlphaFoldDB" id="A0A0C9WZU4"/>
<gene>
    <name evidence="1" type="ORF">K443DRAFT_15728</name>
</gene>
<dbReference type="EMBL" id="KN839387">
    <property type="protein sequence ID" value="KIJ89882.1"/>
    <property type="molecule type" value="Genomic_DNA"/>
</dbReference>
<dbReference type="HOGENOM" id="CLU_2210481_0_0_1"/>
<reference evidence="2" key="2">
    <citation type="submission" date="2015-01" db="EMBL/GenBank/DDBJ databases">
        <title>Evolutionary Origins and Diversification of the Mycorrhizal Mutualists.</title>
        <authorList>
            <consortium name="DOE Joint Genome Institute"/>
            <consortium name="Mycorrhizal Genomics Consortium"/>
            <person name="Kohler A."/>
            <person name="Kuo A."/>
            <person name="Nagy L.G."/>
            <person name="Floudas D."/>
            <person name="Copeland A."/>
            <person name="Barry K.W."/>
            <person name="Cichocki N."/>
            <person name="Veneault-Fourrey C."/>
            <person name="LaButti K."/>
            <person name="Lindquist E.A."/>
            <person name="Lipzen A."/>
            <person name="Lundell T."/>
            <person name="Morin E."/>
            <person name="Murat C."/>
            <person name="Riley R."/>
            <person name="Ohm R."/>
            <person name="Sun H."/>
            <person name="Tunlid A."/>
            <person name="Henrissat B."/>
            <person name="Grigoriev I.V."/>
            <person name="Hibbett D.S."/>
            <person name="Martin F."/>
        </authorList>
    </citation>
    <scope>NUCLEOTIDE SEQUENCE [LARGE SCALE GENOMIC DNA]</scope>
    <source>
        <strain evidence="2">LaAM-08-1</strain>
    </source>
</reference>
<protein>
    <submittedName>
        <fullName evidence="1">Uncharacterized protein</fullName>
    </submittedName>
</protein>
<name>A0A0C9WZU4_9AGAR</name>
<reference evidence="1 2" key="1">
    <citation type="submission" date="2014-04" db="EMBL/GenBank/DDBJ databases">
        <authorList>
            <consortium name="DOE Joint Genome Institute"/>
            <person name="Kuo A."/>
            <person name="Kohler A."/>
            <person name="Nagy L.G."/>
            <person name="Floudas D."/>
            <person name="Copeland A."/>
            <person name="Barry K.W."/>
            <person name="Cichocki N."/>
            <person name="Veneault-Fourrey C."/>
            <person name="LaButti K."/>
            <person name="Lindquist E.A."/>
            <person name="Lipzen A."/>
            <person name="Lundell T."/>
            <person name="Morin E."/>
            <person name="Murat C."/>
            <person name="Sun H."/>
            <person name="Tunlid A."/>
            <person name="Henrissat B."/>
            <person name="Grigoriev I.V."/>
            <person name="Hibbett D.S."/>
            <person name="Martin F."/>
            <person name="Nordberg H.P."/>
            <person name="Cantor M.N."/>
            <person name="Hua S.X."/>
        </authorList>
    </citation>
    <scope>NUCLEOTIDE SEQUENCE [LARGE SCALE GENOMIC DNA]</scope>
    <source>
        <strain evidence="1 2">LaAM-08-1</strain>
    </source>
</reference>
<dbReference type="Proteomes" id="UP000054477">
    <property type="component" value="Unassembled WGS sequence"/>
</dbReference>
<organism evidence="1 2">
    <name type="scientific">Laccaria amethystina LaAM-08-1</name>
    <dbReference type="NCBI Taxonomy" id="1095629"/>
    <lineage>
        <taxon>Eukaryota</taxon>
        <taxon>Fungi</taxon>
        <taxon>Dikarya</taxon>
        <taxon>Basidiomycota</taxon>
        <taxon>Agaricomycotina</taxon>
        <taxon>Agaricomycetes</taxon>
        <taxon>Agaricomycetidae</taxon>
        <taxon>Agaricales</taxon>
        <taxon>Agaricineae</taxon>
        <taxon>Hydnangiaceae</taxon>
        <taxon>Laccaria</taxon>
    </lineage>
</organism>
<accession>A0A0C9WZU4</accession>
<sequence length="107" mass="12058">MRVMLGPSWSLLPSDFLLSTFSTPFRLIPLSLRDHRSLQTQMALGAIIIVSPFLWSHSDRRVFTIRVILGLGFPSCLGFSLHNPGIKDRALGDYRCAPLHLVEGRIR</sequence>
<keyword evidence="2" id="KW-1185">Reference proteome</keyword>